<name>A0A497E4T4_UNCAE</name>
<dbReference type="GO" id="GO:0008483">
    <property type="term" value="F:transaminase activity"/>
    <property type="evidence" value="ECO:0007669"/>
    <property type="project" value="TreeGrafter"/>
</dbReference>
<dbReference type="Gene3D" id="3.90.1150.10">
    <property type="entry name" value="Aspartate Aminotransferase, domain 1"/>
    <property type="match status" value="1"/>
</dbReference>
<dbReference type="SUPFAM" id="SSF53383">
    <property type="entry name" value="PLP-dependent transferases"/>
    <property type="match status" value="1"/>
</dbReference>
<evidence type="ECO:0000256" key="3">
    <source>
        <dbReference type="RuleBase" id="RU004508"/>
    </source>
</evidence>
<dbReference type="InterPro" id="IPR015424">
    <property type="entry name" value="PyrdxlP-dep_Trfase"/>
</dbReference>
<dbReference type="PANTHER" id="PTHR30244:SF34">
    <property type="entry name" value="DTDP-4-AMINO-4,6-DIDEOXYGALACTOSE TRANSAMINASE"/>
    <property type="match status" value="1"/>
</dbReference>
<evidence type="ECO:0000256" key="2">
    <source>
        <dbReference type="PIRSR" id="PIRSR000390-2"/>
    </source>
</evidence>
<comment type="caution">
    <text evidence="4">The sequence shown here is derived from an EMBL/GenBank/DDBJ whole genome shotgun (WGS) entry which is preliminary data.</text>
</comment>
<feature type="active site" description="Proton acceptor" evidence="1">
    <location>
        <position position="197"/>
    </location>
</feature>
<dbReference type="CDD" id="cd00616">
    <property type="entry name" value="AHBA_syn"/>
    <property type="match status" value="1"/>
</dbReference>
<dbReference type="InterPro" id="IPR000653">
    <property type="entry name" value="DegT/StrS_aminotransferase"/>
</dbReference>
<dbReference type="GO" id="GO:0030170">
    <property type="term" value="F:pyridoxal phosphate binding"/>
    <property type="evidence" value="ECO:0007669"/>
    <property type="project" value="TreeGrafter"/>
</dbReference>
<feature type="modified residue" description="N6-(pyridoxal phosphate)lysine" evidence="2">
    <location>
        <position position="197"/>
    </location>
</feature>
<evidence type="ECO:0000313" key="4">
    <source>
        <dbReference type="EMBL" id="RLE09920.1"/>
    </source>
</evidence>
<evidence type="ECO:0000313" key="5">
    <source>
        <dbReference type="Proteomes" id="UP000279422"/>
    </source>
</evidence>
<dbReference type="GO" id="GO:0000271">
    <property type="term" value="P:polysaccharide biosynthetic process"/>
    <property type="evidence" value="ECO:0007669"/>
    <property type="project" value="TreeGrafter"/>
</dbReference>
<reference evidence="4 5" key="1">
    <citation type="submission" date="2018-06" db="EMBL/GenBank/DDBJ databases">
        <title>Extensive metabolic versatility and redundancy in microbially diverse, dynamic hydrothermal sediments.</title>
        <authorList>
            <person name="Dombrowski N."/>
            <person name="Teske A."/>
            <person name="Baker B.J."/>
        </authorList>
    </citation>
    <scope>NUCLEOTIDE SEQUENCE [LARGE SCALE GENOMIC DNA]</scope>
    <source>
        <strain evidence="4">B47_G16</strain>
    </source>
</reference>
<dbReference type="EMBL" id="QMPZ01000024">
    <property type="protein sequence ID" value="RLE09920.1"/>
    <property type="molecule type" value="Genomic_DNA"/>
</dbReference>
<sequence length="440" mass="49554">MSELAIFGGEKAVKTEDEEIFKWPIVTREIEEKVLKVLREGKMSGTDVTEEFEKEFANRHGMKYGLACNNGTAAIHCALFGLKIGKGDEVICPSITYWASALPLYSLGASVVFADIDPQTLCIDPKDIERRITDRTKAIMVVHYCGYPADMDSILRIASKHNLKVIEDCSHAHGGLYKGRLVGTFGDVSAFSLMSGKSFAIGEGGILITNDREIYERAIIFGHYERHSKEITIDYLKRGAGLPWGGYKYRMHQLSSAVGLVQIKKYKKEMEEIDRAMNYFWDLLEGLPGIRAHRPAKNSGCTMGGWYSALGLYVSEELEGLSITRFCEALRAEGVPTIPGCNRALHLHPLFNEIDVYNDGKPTRIRNAKADIRQPKGSLPVSEGIQEKVFRIPWFKRFKPEIIKQYAFAFEKVVKNYKELLKEDKGNPEDFGSWGLSFRT</sequence>
<evidence type="ECO:0000256" key="1">
    <source>
        <dbReference type="PIRSR" id="PIRSR000390-1"/>
    </source>
</evidence>
<protein>
    <recommendedName>
        <fullName evidence="6">DegT/DnrJ/EryC1/StrS family aminotransferase</fullName>
    </recommendedName>
</protein>
<proteinExistence type="inferred from homology"/>
<gene>
    <name evidence="4" type="ORF">DRJ00_03000</name>
</gene>
<accession>A0A497E4T4</accession>
<dbReference type="AlphaFoldDB" id="A0A497E4T4"/>
<evidence type="ECO:0008006" key="6">
    <source>
        <dbReference type="Google" id="ProtNLM"/>
    </source>
</evidence>
<dbReference type="InterPro" id="IPR015422">
    <property type="entry name" value="PyrdxlP-dep_Trfase_small"/>
</dbReference>
<dbReference type="Proteomes" id="UP000279422">
    <property type="component" value="Unassembled WGS sequence"/>
</dbReference>
<comment type="similarity">
    <text evidence="3">Belongs to the DegT/DnrJ/EryC1 family.</text>
</comment>
<dbReference type="InterPro" id="IPR015421">
    <property type="entry name" value="PyrdxlP-dep_Trfase_major"/>
</dbReference>
<organism evidence="4 5">
    <name type="scientific">Aerophobetes bacterium</name>
    <dbReference type="NCBI Taxonomy" id="2030807"/>
    <lineage>
        <taxon>Bacteria</taxon>
        <taxon>Candidatus Aerophobota</taxon>
    </lineage>
</organism>
<dbReference type="Pfam" id="PF01041">
    <property type="entry name" value="DegT_DnrJ_EryC1"/>
    <property type="match status" value="1"/>
</dbReference>
<keyword evidence="2 3" id="KW-0663">Pyridoxal phosphate</keyword>
<dbReference type="PIRSF" id="PIRSF000390">
    <property type="entry name" value="PLP_StrS"/>
    <property type="match status" value="1"/>
</dbReference>
<dbReference type="Gene3D" id="3.40.640.10">
    <property type="entry name" value="Type I PLP-dependent aspartate aminotransferase-like (Major domain)"/>
    <property type="match status" value="1"/>
</dbReference>
<dbReference type="PANTHER" id="PTHR30244">
    <property type="entry name" value="TRANSAMINASE"/>
    <property type="match status" value="1"/>
</dbReference>